<comment type="subcellular location">
    <subcellularLocation>
        <location evidence="1">Virion</location>
    </subcellularLocation>
</comment>
<reference evidence="3" key="1">
    <citation type="journal article" date="2013" name="PLoS ONE">
        <title>Metagenomic insights into the carbohydrate-active enzymes carried by the microorganisms adhering to solid digesta in the rumen of cows.</title>
        <authorList>
            <person name="Wang L."/>
            <person name="Hatem A."/>
            <person name="Catalyurek U.V."/>
            <person name="Morrison M."/>
            <person name="Yu Z."/>
        </authorList>
    </citation>
    <scope>NUCLEOTIDE SEQUENCE</scope>
</reference>
<dbReference type="SUPFAM" id="SSF56563">
    <property type="entry name" value="Major capsid protein gp5"/>
    <property type="match status" value="1"/>
</dbReference>
<evidence type="ECO:0000259" key="2">
    <source>
        <dbReference type="Pfam" id="PF05065"/>
    </source>
</evidence>
<feature type="domain" description="Phage capsid-like C-terminal" evidence="2">
    <location>
        <begin position="99"/>
        <end position="223"/>
    </location>
</feature>
<evidence type="ECO:0000256" key="1">
    <source>
        <dbReference type="ARBA" id="ARBA00004328"/>
    </source>
</evidence>
<organism evidence="3">
    <name type="scientific">uncultured bacterium Contig643</name>
    <dbReference type="NCBI Taxonomy" id="1393602"/>
    <lineage>
        <taxon>Bacteria</taxon>
        <taxon>environmental samples</taxon>
    </lineage>
</organism>
<dbReference type="InterPro" id="IPR024455">
    <property type="entry name" value="Phage_capsid"/>
</dbReference>
<sequence length="429" mass="46804">MLRENSMVQNAAAELRNVFTAETPEAAAVEAAFEQFGNAIAASVLADYESAHGDQNVLLQRGFRVLTSEENAFYQSVIAAGKEKTVQTMNGLLSDKVMPITIIEDVYKDLVQERPLLSKINFTSVAYLTRWILNDHSAQTAVWGPVNSQITQQIESAFRVVEMTQCKLSAYAVIEMDMLDLGPAFLDNYIRTFLKESILAALEDAVVTGNGLTSPIGLDRDIHQGVSVNQSTGYPRKTAVALTSFMPKEYGEVLAQLAVTEVWYTADATGVVTPASTAANQDGSAKSGYTKHGGNLRAFDEVTLICNQLDYLQKVMPATTVLNGIGAYVNNVFPFPTEVIRCNRIATGEAILCLPEEYFLGIGTSKEGTLQFSDDFKFLEDKRTFKIKMHGAGKAFDNTVAVLLDISGLEEAYIMIKAAEALEVTIPEA</sequence>
<dbReference type="AlphaFoldDB" id="W0FH89"/>
<dbReference type="Pfam" id="PF05065">
    <property type="entry name" value="Phage_capsid"/>
    <property type="match status" value="1"/>
</dbReference>
<protein>
    <submittedName>
        <fullName evidence="3">MAjor capsid protein a</fullName>
    </submittedName>
</protein>
<dbReference type="InterPro" id="IPR054612">
    <property type="entry name" value="Phage_capsid-like_C"/>
</dbReference>
<proteinExistence type="predicted"/>
<dbReference type="EMBL" id="KC246783">
    <property type="protein sequence ID" value="AHF24086.1"/>
    <property type="molecule type" value="Genomic_DNA"/>
</dbReference>
<dbReference type="NCBIfam" id="TIGR01554">
    <property type="entry name" value="major_cap_HK97"/>
    <property type="match status" value="1"/>
</dbReference>
<name>W0FH89_9BACT</name>
<evidence type="ECO:0000313" key="3">
    <source>
        <dbReference type="EMBL" id="AHF24086.1"/>
    </source>
</evidence>
<accession>W0FH89</accession>